<dbReference type="InterPro" id="IPR017853">
    <property type="entry name" value="GH"/>
</dbReference>
<dbReference type="SUPFAM" id="SSF51445">
    <property type="entry name" value="(Trans)glycosidases"/>
    <property type="match status" value="1"/>
</dbReference>
<dbReference type="SMART" id="SM00636">
    <property type="entry name" value="Glyco_18"/>
    <property type="match status" value="1"/>
</dbReference>
<evidence type="ECO:0000313" key="4">
    <source>
        <dbReference type="EMBL" id="KAF4243134.1"/>
    </source>
</evidence>
<dbReference type="PANTHER" id="PTHR11177:SF333">
    <property type="entry name" value="CHITINASE"/>
    <property type="match status" value="1"/>
</dbReference>
<feature type="domain" description="GH18" evidence="3">
    <location>
        <begin position="1"/>
        <end position="219"/>
    </location>
</feature>
<dbReference type="Proteomes" id="UP000653565">
    <property type="component" value="Unassembled WGS sequence"/>
</dbReference>
<dbReference type="Gene3D" id="3.10.50.10">
    <property type="match status" value="1"/>
</dbReference>
<dbReference type="PANTHER" id="PTHR11177">
    <property type="entry name" value="CHITINASE"/>
    <property type="match status" value="1"/>
</dbReference>
<name>A0A8H4HE79_9EURO</name>
<dbReference type="GO" id="GO:0008843">
    <property type="term" value="F:endochitinase activity"/>
    <property type="evidence" value="ECO:0007669"/>
    <property type="project" value="UniProtKB-EC"/>
</dbReference>
<dbReference type="GO" id="GO:0008061">
    <property type="term" value="F:chitin binding"/>
    <property type="evidence" value="ECO:0007669"/>
    <property type="project" value="InterPro"/>
</dbReference>
<dbReference type="EMBL" id="JAAAPX010000013">
    <property type="protein sequence ID" value="KAF4243134.1"/>
    <property type="molecule type" value="Genomic_DNA"/>
</dbReference>
<dbReference type="GO" id="GO:0005975">
    <property type="term" value="P:carbohydrate metabolic process"/>
    <property type="evidence" value="ECO:0007669"/>
    <property type="project" value="InterPro"/>
</dbReference>
<accession>A0A8H4HE79</accession>
<dbReference type="InterPro" id="IPR029070">
    <property type="entry name" value="Chitinase_insertion_sf"/>
</dbReference>
<keyword evidence="5" id="KW-1185">Reference proteome</keyword>
<organism evidence="4 5">
    <name type="scientific">Aspergillus fumigatiaffinis</name>
    <dbReference type="NCBI Taxonomy" id="340414"/>
    <lineage>
        <taxon>Eukaryota</taxon>
        <taxon>Fungi</taxon>
        <taxon>Dikarya</taxon>
        <taxon>Ascomycota</taxon>
        <taxon>Pezizomycotina</taxon>
        <taxon>Eurotiomycetes</taxon>
        <taxon>Eurotiomycetidae</taxon>
        <taxon>Eurotiales</taxon>
        <taxon>Aspergillaceae</taxon>
        <taxon>Aspergillus</taxon>
        <taxon>Aspergillus subgen. Fumigati</taxon>
    </lineage>
</organism>
<evidence type="ECO:0000313" key="5">
    <source>
        <dbReference type="Proteomes" id="UP000653565"/>
    </source>
</evidence>
<reference evidence="4" key="2">
    <citation type="submission" date="2020-04" db="EMBL/GenBank/DDBJ databases">
        <authorList>
            <person name="Santos R.A.C."/>
            <person name="Steenwyk J.L."/>
            <person name="Rivero-Menendez O."/>
            <person name="Mead M.E."/>
            <person name="Silva L.P."/>
            <person name="Bastos R.W."/>
            <person name="Alastruey-Izquierdo A."/>
            <person name="Goldman G.H."/>
            <person name="Rokas A."/>
        </authorList>
    </citation>
    <scope>NUCLEOTIDE SEQUENCE</scope>
    <source>
        <strain evidence="4">CNM-CM6805</strain>
    </source>
</reference>
<dbReference type="PROSITE" id="PS51910">
    <property type="entry name" value="GH18_2"/>
    <property type="match status" value="1"/>
</dbReference>
<dbReference type="Gene3D" id="3.20.20.80">
    <property type="entry name" value="Glycosidases"/>
    <property type="match status" value="2"/>
</dbReference>
<dbReference type="InterPro" id="IPR001223">
    <property type="entry name" value="Glyco_hydro18_cat"/>
</dbReference>
<evidence type="ECO:0000259" key="3">
    <source>
        <dbReference type="PROSITE" id="PS51910"/>
    </source>
</evidence>
<dbReference type="EC" id="3.2.1.14" evidence="2"/>
<sequence length="661" mass="72708">MGDGLCRSCLEYQMRLRLSTSFSLKESNPGLSAFLSIAGWSFNDGDTASYWSDMASTKEGRASWAKSVLAELELYGFDVVDLDWEYPVADDRGGRDEDKENYVSLIAEFYWYVQNFDITGLLDAGADWTNIMTYDLHGVWDETTEYMQTEDAAVYWDQTAAVTYMVWGDMAQWVSFDTNTTFQQKVDYANEVCLGGIMIWSLDQDTYDWQALSGLQGKDVASGDLLTGGSMSNTTTTELATLYSAYTGSDCYITECKDWNTGQCKTGYSVLDYVHSGSLGMIEDPDTKLCKTGKEGDDDARYRMICCPTNAMPEGCTWEGVNDSGFCSSGGSSCGSGKYELVSDSYADRMGDTFCMDGKRSLCCNTDADLEKCSWTKCGHTCASDEYTFEKATTCAGTRDFLQHGDELAVLQSSRRLKKALVANGTGDACFGGLIACNTIDDTSTTGNLSCPLLCNGDSCTLLDSDSTITKRQNPTGLCHFWPALWYNCDWFPDKYIPNLNSQTNTVPNGAYHLAEGICTNVYGYLAQHAATWGQTMEANFMLLTYVPDAENTNRALACGEASTAGTPALACAQLKRSLWPIAVQQAFTAGQDYFLMQGFSNSIQCLVMNSLLICKKILSKRSQPKLVPSAKMGRILGPAKEALEPELRARLTSISFTKDY</sequence>
<comment type="similarity">
    <text evidence="1">Belongs to the glycosyl hydrolase 18 family. Chitinase class V subfamily.</text>
</comment>
<dbReference type="AlphaFoldDB" id="A0A8H4HE79"/>
<evidence type="ECO:0000256" key="2">
    <source>
        <dbReference type="ARBA" id="ARBA00012729"/>
    </source>
</evidence>
<dbReference type="Pfam" id="PF00704">
    <property type="entry name" value="Glyco_hydro_18"/>
    <property type="match status" value="2"/>
</dbReference>
<gene>
    <name evidence="4" type="ORF">CNMCM6805_001736</name>
</gene>
<evidence type="ECO:0000256" key="1">
    <source>
        <dbReference type="ARBA" id="ARBA00008682"/>
    </source>
</evidence>
<proteinExistence type="inferred from homology"/>
<dbReference type="InterPro" id="IPR011583">
    <property type="entry name" value="Chitinase_II/V-like_cat"/>
</dbReference>
<comment type="caution">
    <text evidence="4">The sequence shown here is derived from an EMBL/GenBank/DDBJ whole genome shotgun (WGS) entry which is preliminary data.</text>
</comment>
<protein>
    <recommendedName>
        <fullName evidence="2">chitinase</fullName>
        <ecNumber evidence="2">3.2.1.14</ecNumber>
    </recommendedName>
</protein>
<reference evidence="4" key="1">
    <citation type="journal article" date="2020" name="bioRxiv">
        <title>Genomic and phenotypic heterogeneity of clinical isolates of the human pathogens Aspergillus fumigatus, Aspergillus lentulus and Aspergillus fumigatiaffinis.</title>
        <authorList>
            <person name="dos Santos R.A.C."/>
            <person name="Steenwyk J.L."/>
            <person name="Rivero-Menendez O."/>
            <person name="Mead M.E."/>
            <person name="Silva L.P."/>
            <person name="Bastos R.W."/>
            <person name="Alastruey-Izquierdo A."/>
            <person name="Goldman G.H."/>
            <person name="Rokas A."/>
        </authorList>
    </citation>
    <scope>NUCLEOTIDE SEQUENCE</scope>
    <source>
        <strain evidence="4">CNM-CM6805</strain>
    </source>
</reference>
<dbReference type="InterPro" id="IPR050314">
    <property type="entry name" value="Glycosyl_Hydrlase_18"/>
</dbReference>